<dbReference type="FunFam" id="3.40.50.1820:FF:000010">
    <property type="entry name" value="Acyl-protein thioesterase 2"/>
    <property type="match status" value="1"/>
</dbReference>
<dbReference type="SUPFAM" id="SSF53474">
    <property type="entry name" value="alpha/beta-Hydrolases"/>
    <property type="match status" value="1"/>
</dbReference>
<feature type="domain" description="Phospholipase/carboxylesterase/thioesterase" evidence="10">
    <location>
        <begin position="10"/>
        <end position="217"/>
    </location>
</feature>
<dbReference type="EMBL" id="KE346367">
    <property type="protein sequence ID" value="KJE94396.1"/>
    <property type="molecule type" value="Genomic_DNA"/>
</dbReference>
<gene>
    <name evidence="11" type="ORF">CAOG_008854</name>
</gene>
<dbReference type="GO" id="GO:0006631">
    <property type="term" value="P:fatty acid metabolic process"/>
    <property type="evidence" value="ECO:0007669"/>
    <property type="project" value="UniProtKB-KW"/>
</dbReference>
<evidence type="ECO:0000256" key="5">
    <source>
        <dbReference type="ARBA" id="ARBA00022801"/>
    </source>
</evidence>
<dbReference type="FunCoup" id="A0A0D2UH09">
    <property type="interactions" value="314"/>
</dbReference>
<comment type="similarity">
    <text evidence="2">Belongs to the AB hydrolase superfamily. AB hydrolase 2 family.</text>
</comment>
<keyword evidence="5" id="KW-0378">Hydrolase</keyword>
<keyword evidence="12" id="KW-1185">Reference proteome</keyword>
<evidence type="ECO:0000313" key="11">
    <source>
        <dbReference type="EMBL" id="KJE94396.1"/>
    </source>
</evidence>
<evidence type="ECO:0000256" key="8">
    <source>
        <dbReference type="ARBA" id="ARBA00031195"/>
    </source>
</evidence>
<comment type="catalytic activity">
    <reaction evidence="9">
        <text>S-hexadecanoyl-L-cysteinyl-[protein] + H2O = L-cysteinyl-[protein] + hexadecanoate + H(+)</text>
        <dbReference type="Rhea" id="RHEA:19233"/>
        <dbReference type="Rhea" id="RHEA-COMP:10131"/>
        <dbReference type="Rhea" id="RHEA-COMP:11032"/>
        <dbReference type="ChEBI" id="CHEBI:7896"/>
        <dbReference type="ChEBI" id="CHEBI:15377"/>
        <dbReference type="ChEBI" id="CHEBI:15378"/>
        <dbReference type="ChEBI" id="CHEBI:29950"/>
        <dbReference type="ChEBI" id="CHEBI:74151"/>
        <dbReference type="EC" id="3.1.2.22"/>
    </reaction>
</comment>
<dbReference type="Gene3D" id="3.40.50.1820">
    <property type="entry name" value="alpha/beta hydrolase"/>
    <property type="match status" value="1"/>
</dbReference>
<dbReference type="PANTHER" id="PTHR10655">
    <property type="entry name" value="LYSOPHOSPHOLIPASE-RELATED"/>
    <property type="match status" value="1"/>
</dbReference>
<evidence type="ECO:0000256" key="2">
    <source>
        <dbReference type="ARBA" id="ARBA00006499"/>
    </source>
</evidence>
<keyword evidence="7" id="KW-0443">Lipid metabolism</keyword>
<dbReference type="InParanoid" id="A0A0D2UH09"/>
<proteinExistence type="inferred from homology"/>
<dbReference type="PhylomeDB" id="A0A0D2UH09"/>
<accession>A0A0D2UH09</accession>
<evidence type="ECO:0000256" key="3">
    <source>
        <dbReference type="ARBA" id="ARBA00012423"/>
    </source>
</evidence>
<dbReference type="GO" id="GO:0005737">
    <property type="term" value="C:cytoplasm"/>
    <property type="evidence" value="ECO:0007669"/>
    <property type="project" value="UniProtKB-SubCell"/>
</dbReference>
<evidence type="ECO:0000256" key="7">
    <source>
        <dbReference type="ARBA" id="ARBA00023098"/>
    </source>
</evidence>
<dbReference type="GO" id="GO:0008474">
    <property type="term" value="F:palmitoyl-(protein) hydrolase activity"/>
    <property type="evidence" value="ECO:0007669"/>
    <property type="project" value="UniProtKB-EC"/>
</dbReference>
<protein>
    <recommendedName>
        <fullName evidence="3">palmitoyl-protein hydrolase</fullName>
        <ecNumber evidence="3">3.1.2.22</ecNumber>
    </recommendedName>
    <alternativeName>
        <fullName evidence="8">Palmitoyl-protein hydrolase</fullName>
    </alternativeName>
</protein>
<dbReference type="InterPro" id="IPR003140">
    <property type="entry name" value="PLipase/COase/thioEstase"/>
</dbReference>
<dbReference type="STRING" id="595528.A0A0D2UH09"/>
<sequence>MTSLLRSITVPATSTHTATVVILHGLGDTGRGWAPFCKELSLPHIKFICPHAPIAPVTLNGGFRMPSWYDLYDLEDHSREDEAGVIAASESVKRLIDAEIDAGIPANRIVLGGFSQGGALALYTGLTYQKRLAGIVAMSTYLPLRALVQKTIVQKDIPIFQAHGDCDTVLPISLGRMSHEILGDLGLPITFKEYDGMMHSACTQEVLDVRQFLQSHIPA</sequence>
<dbReference type="InterPro" id="IPR029058">
    <property type="entry name" value="AB_hydrolase_fold"/>
</dbReference>
<dbReference type="OMA" id="WYDILAM"/>
<dbReference type="PANTHER" id="PTHR10655:SF17">
    <property type="entry name" value="LYSOPHOSPHOLIPASE-LIKE PROTEIN 1"/>
    <property type="match status" value="1"/>
</dbReference>
<dbReference type="Pfam" id="PF02230">
    <property type="entry name" value="Abhydrolase_2"/>
    <property type="match status" value="1"/>
</dbReference>
<name>A0A0D2UH09_CAPO3</name>
<dbReference type="GO" id="GO:0052689">
    <property type="term" value="F:carboxylic ester hydrolase activity"/>
    <property type="evidence" value="ECO:0007669"/>
    <property type="project" value="TreeGrafter"/>
</dbReference>
<evidence type="ECO:0000256" key="4">
    <source>
        <dbReference type="ARBA" id="ARBA00022490"/>
    </source>
</evidence>
<evidence type="ECO:0000256" key="1">
    <source>
        <dbReference type="ARBA" id="ARBA00004496"/>
    </source>
</evidence>
<evidence type="ECO:0000259" key="10">
    <source>
        <dbReference type="Pfam" id="PF02230"/>
    </source>
</evidence>
<dbReference type="eggNOG" id="KOG2112">
    <property type="taxonomic scope" value="Eukaryota"/>
</dbReference>
<comment type="subcellular location">
    <subcellularLocation>
        <location evidence="1">Cytoplasm</location>
    </subcellularLocation>
</comment>
<reference evidence="12" key="1">
    <citation type="submission" date="2011-02" db="EMBL/GenBank/DDBJ databases">
        <title>The Genome Sequence of Capsaspora owczarzaki ATCC 30864.</title>
        <authorList>
            <person name="Russ C."/>
            <person name="Cuomo C."/>
            <person name="Burger G."/>
            <person name="Gray M.W."/>
            <person name="Holland P.W.H."/>
            <person name="King N."/>
            <person name="Lang F.B.F."/>
            <person name="Roger A.J."/>
            <person name="Ruiz-Trillo I."/>
            <person name="Young S.K."/>
            <person name="Zeng Q."/>
            <person name="Gargeya S."/>
            <person name="Alvarado L."/>
            <person name="Berlin A."/>
            <person name="Chapman S.B."/>
            <person name="Chen Z."/>
            <person name="Freedman E."/>
            <person name="Gellesch M."/>
            <person name="Goldberg J."/>
            <person name="Griggs A."/>
            <person name="Gujja S."/>
            <person name="Heilman E."/>
            <person name="Heiman D."/>
            <person name="Howarth C."/>
            <person name="Mehta T."/>
            <person name="Neiman D."/>
            <person name="Pearson M."/>
            <person name="Roberts A."/>
            <person name="Saif S."/>
            <person name="Shea T."/>
            <person name="Shenoy N."/>
            <person name="Sisk P."/>
            <person name="Stolte C."/>
            <person name="Sykes S."/>
            <person name="White J."/>
            <person name="Yandava C."/>
            <person name="Haas B."/>
            <person name="Nusbaum C."/>
            <person name="Birren B."/>
        </authorList>
    </citation>
    <scope>NUCLEOTIDE SEQUENCE</scope>
    <source>
        <strain evidence="12">ATCC 30864</strain>
    </source>
</reference>
<dbReference type="RefSeq" id="XP_011270508.1">
    <property type="nucleotide sequence ID" value="XM_011272206.1"/>
</dbReference>
<evidence type="ECO:0000256" key="9">
    <source>
        <dbReference type="ARBA" id="ARBA00047337"/>
    </source>
</evidence>
<dbReference type="EC" id="3.1.2.22" evidence="3"/>
<keyword evidence="4" id="KW-0963">Cytoplasm</keyword>
<keyword evidence="6" id="KW-0276">Fatty acid metabolism</keyword>
<dbReference type="Proteomes" id="UP000008743">
    <property type="component" value="Unassembled WGS sequence"/>
</dbReference>
<organism evidence="11 12">
    <name type="scientific">Capsaspora owczarzaki (strain ATCC 30864)</name>
    <dbReference type="NCBI Taxonomy" id="595528"/>
    <lineage>
        <taxon>Eukaryota</taxon>
        <taxon>Filasterea</taxon>
        <taxon>Capsaspora</taxon>
    </lineage>
</organism>
<evidence type="ECO:0000313" key="12">
    <source>
        <dbReference type="Proteomes" id="UP000008743"/>
    </source>
</evidence>
<evidence type="ECO:0000256" key="6">
    <source>
        <dbReference type="ARBA" id="ARBA00022832"/>
    </source>
</evidence>
<dbReference type="OrthoDB" id="2418081at2759"/>
<dbReference type="InterPro" id="IPR050565">
    <property type="entry name" value="LYPA1-2/EST-like"/>
</dbReference>
<dbReference type="AlphaFoldDB" id="A0A0D2UH09"/>